<name>A0AAF0XVM2_DAUCS</name>
<dbReference type="PANTHER" id="PTHR31973:SF195">
    <property type="entry name" value="MUDR FAMILY TRANSPOSASE"/>
    <property type="match status" value="1"/>
</dbReference>
<dbReference type="Proteomes" id="UP000077755">
    <property type="component" value="Chromosome 8"/>
</dbReference>
<dbReference type="GO" id="GO:0008270">
    <property type="term" value="F:zinc ion binding"/>
    <property type="evidence" value="ECO:0007669"/>
    <property type="project" value="UniProtKB-KW"/>
</dbReference>
<accession>A0AAF0XVM2</accession>
<feature type="domain" description="SWIM-type" evidence="2">
    <location>
        <begin position="113"/>
        <end position="145"/>
    </location>
</feature>
<dbReference type="PANTHER" id="PTHR31973">
    <property type="entry name" value="POLYPROTEIN, PUTATIVE-RELATED"/>
    <property type="match status" value="1"/>
</dbReference>
<dbReference type="PROSITE" id="PS50966">
    <property type="entry name" value="ZF_SWIM"/>
    <property type="match status" value="1"/>
</dbReference>
<evidence type="ECO:0000256" key="1">
    <source>
        <dbReference type="PROSITE-ProRule" id="PRU00325"/>
    </source>
</evidence>
<evidence type="ECO:0000259" key="2">
    <source>
        <dbReference type="PROSITE" id="PS50966"/>
    </source>
</evidence>
<evidence type="ECO:0000313" key="3">
    <source>
        <dbReference type="EMBL" id="WOH13261.1"/>
    </source>
</evidence>
<gene>
    <name evidence="3" type="ORF">DCAR_0832770</name>
</gene>
<keyword evidence="4" id="KW-1185">Reference proteome</keyword>
<proteinExistence type="predicted"/>
<dbReference type="InterPro" id="IPR007527">
    <property type="entry name" value="Znf_SWIM"/>
</dbReference>
<keyword evidence="1" id="KW-0479">Metal-binding</keyword>
<evidence type="ECO:0000313" key="4">
    <source>
        <dbReference type="Proteomes" id="UP000077755"/>
    </source>
</evidence>
<protein>
    <recommendedName>
        <fullName evidence="2">SWIM-type domain-containing protein</fullName>
    </recommendedName>
</protein>
<dbReference type="Pfam" id="PF04434">
    <property type="entry name" value="SWIM"/>
    <property type="match status" value="1"/>
</dbReference>
<reference evidence="3" key="2">
    <citation type="submission" date="2022-03" db="EMBL/GenBank/DDBJ databases">
        <title>Draft title - Genomic analysis of global carrot germplasm unveils the trajectory of domestication and the origin of high carotenoid orange carrot.</title>
        <authorList>
            <person name="Iorizzo M."/>
            <person name="Ellison S."/>
            <person name="Senalik D."/>
            <person name="Macko-Podgorni A."/>
            <person name="Grzebelus D."/>
            <person name="Bostan H."/>
            <person name="Rolling W."/>
            <person name="Curaba J."/>
            <person name="Simon P."/>
        </authorList>
    </citation>
    <scope>NUCLEOTIDE SEQUENCE</scope>
    <source>
        <tissue evidence="3">Leaf</tissue>
    </source>
</reference>
<keyword evidence="1" id="KW-0863">Zinc-finger</keyword>
<reference evidence="3" key="1">
    <citation type="journal article" date="2016" name="Nat. Genet.">
        <title>A high-quality carrot genome assembly provides new insights into carotenoid accumulation and asterid genome evolution.</title>
        <authorList>
            <person name="Iorizzo M."/>
            <person name="Ellison S."/>
            <person name="Senalik D."/>
            <person name="Zeng P."/>
            <person name="Satapoomin P."/>
            <person name="Huang J."/>
            <person name="Bowman M."/>
            <person name="Iovene M."/>
            <person name="Sanseverino W."/>
            <person name="Cavagnaro P."/>
            <person name="Yildiz M."/>
            <person name="Macko-Podgorni A."/>
            <person name="Moranska E."/>
            <person name="Grzebelus E."/>
            <person name="Grzebelus D."/>
            <person name="Ashrafi H."/>
            <person name="Zheng Z."/>
            <person name="Cheng S."/>
            <person name="Spooner D."/>
            <person name="Van Deynze A."/>
            <person name="Simon P."/>
        </authorList>
    </citation>
    <scope>NUCLEOTIDE SEQUENCE</scope>
    <source>
        <tissue evidence="3">Leaf</tissue>
    </source>
</reference>
<organism evidence="3 4">
    <name type="scientific">Daucus carota subsp. sativus</name>
    <name type="common">Carrot</name>
    <dbReference type="NCBI Taxonomy" id="79200"/>
    <lineage>
        <taxon>Eukaryota</taxon>
        <taxon>Viridiplantae</taxon>
        <taxon>Streptophyta</taxon>
        <taxon>Embryophyta</taxon>
        <taxon>Tracheophyta</taxon>
        <taxon>Spermatophyta</taxon>
        <taxon>Magnoliopsida</taxon>
        <taxon>eudicotyledons</taxon>
        <taxon>Gunneridae</taxon>
        <taxon>Pentapetalae</taxon>
        <taxon>asterids</taxon>
        <taxon>campanulids</taxon>
        <taxon>Apiales</taxon>
        <taxon>Apiaceae</taxon>
        <taxon>Apioideae</taxon>
        <taxon>Scandiceae</taxon>
        <taxon>Daucinae</taxon>
        <taxon>Daucus</taxon>
        <taxon>Daucus sect. Daucus</taxon>
    </lineage>
</organism>
<dbReference type="AlphaFoldDB" id="A0AAF0XVM2"/>
<keyword evidence="1" id="KW-0862">Zinc</keyword>
<sequence length="230" mass="26605">MLCWLAGNTSQVRKFDAAMKQIKELNPDAEKWLRNIPLEMWTMSFDGGHRYGQATTNMIESFNGCIRSARFLPVTSMASAHKIIPYNEQRGIFEVTTARYKTQKGYWKGGNKHTIDLGKGFCSCGKWSRYHSPCSHIVAGCLMCSLDWKQYIEPSHSLTTLYEMWKYEFFPLANQAYWTFPLANNWERYGTGQSQRIRTEMDNSRKAISCGRCGQEGHTRRSSRCPQNKH</sequence>
<dbReference type="EMBL" id="CP093350">
    <property type="protein sequence ID" value="WOH13261.1"/>
    <property type="molecule type" value="Genomic_DNA"/>
</dbReference>